<reference evidence="2" key="2">
    <citation type="submission" date="2025-08" db="UniProtKB">
        <authorList>
            <consortium name="RefSeq"/>
        </authorList>
    </citation>
    <scope>IDENTIFICATION</scope>
    <source>
        <tissue evidence="2">Leaf</tissue>
    </source>
</reference>
<evidence type="ECO:0000313" key="2">
    <source>
        <dbReference type="RefSeq" id="XP_056864136.1"/>
    </source>
</evidence>
<dbReference type="InterPro" id="IPR032675">
    <property type="entry name" value="LRR_dom_sf"/>
</dbReference>
<accession>A0A9W3DKI9</accession>
<dbReference type="GeneID" id="130511249"/>
<name>A0A9W3DKI9_RAPSA</name>
<reference evidence="1" key="1">
    <citation type="journal article" date="2019" name="Database">
        <title>The radish genome database (RadishGD): an integrated information resource for radish genomics.</title>
        <authorList>
            <person name="Yu H.J."/>
            <person name="Baek S."/>
            <person name="Lee Y.J."/>
            <person name="Cho A."/>
            <person name="Mun J.H."/>
        </authorList>
    </citation>
    <scope>NUCLEOTIDE SEQUENCE [LARGE SCALE GENOMIC DNA]</scope>
    <source>
        <strain evidence="1">cv. WK10039</strain>
    </source>
</reference>
<evidence type="ECO:0000313" key="1">
    <source>
        <dbReference type="Proteomes" id="UP000504610"/>
    </source>
</evidence>
<dbReference type="KEGG" id="rsz:130511249"/>
<dbReference type="AlphaFoldDB" id="A0A9W3DKI9"/>
<gene>
    <name evidence="2" type="primary">LOC130511249</name>
</gene>
<proteinExistence type="predicted"/>
<protein>
    <submittedName>
        <fullName evidence="2">GRR1-like protein 1</fullName>
    </submittedName>
</protein>
<organism evidence="1 2">
    <name type="scientific">Raphanus sativus</name>
    <name type="common">Radish</name>
    <name type="synonym">Raphanus raphanistrum var. sativus</name>
    <dbReference type="NCBI Taxonomy" id="3726"/>
    <lineage>
        <taxon>Eukaryota</taxon>
        <taxon>Viridiplantae</taxon>
        <taxon>Streptophyta</taxon>
        <taxon>Embryophyta</taxon>
        <taxon>Tracheophyta</taxon>
        <taxon>Spermatophyta</taxon>
        <taxon>Magnoliopsida</taxon>
        <taxon>eudicotyledons</taxon>
        <taxon>Gunneridae</taxon>
        <taxon>Pentapetalae</taxon>
        <taxon>rosids</taxon>
        <taxon>malvids</taxon>
        <taxon>Brassicales</taxon>
        <taxon>Brassicaceae</taxon>
        <taxon>Brassiceae</taxon>
        <taxon>Raphanus</taxon>
    </lineage>
</organism>
<dbReference type="RefSeq" id="XP_056864136.1">
    <property type="nucleotide sequence ID" value="XM_057008156.1"/>
</dbReference>
<dbReference type="Proteomes" id="UP000504610">
    <property type="component" value="Chromosome 4"/>
</dbReference>
<dbReference type="Gene3D" id="3.80.10.10">
    <property type="entry name" value="Ribonuclease Inhibitor"/>
    <property type="match status" value="1"/>
</dbReference>
<keyword evidence="1" id="KW-1185">Reference proteome</keyword>
<sequence>MPDLVELLSQMLPIAEAMGALIEDKGLKAVASCCKELRELRVFPSGADVDETDVSSDRTWSGLSVSEGCPNIEYVLYFCVQFTNAALVIIERTRPNLRCDGAILLLATYRTQQQLDEGFKAI</sequence>